<evidence type="ECO:0000313" key="3">
    <source>
        <dbReference type="Proteomes" id="UP000314294"/>
    </source>
</evidence>
<protein>
    <submittedName>
        <fullName evidence="2">Uncharacterized protein</fullName>
    </submittedName>
</protein>
<feature type="region of interest" description="Disordered" evidence="1">
    <location>
        <begin position="77"/>
        <end position="96"/>
    </location>
</feature>
<evidence type="ECO:0000313" key="2">
    <source>
        <dbReference type="EMBL" id="TNN54326.1"/>
    </source>
</evidence>
<organism evidence="2 3">
    <name type="scientific">Liparis tanakae</name>
    <name type="common">Tanaka's snailfish</name>
    <dbReference type="NCBI Taxonomy" id="230148"/>
    <lineage>
        <taxon>Eukaryota</taxon>
        <taxon>Metazoa</taxon>
        <taxon>Chordata</taxon>
        <taxon>Craniata</taxon>
        <taxon>Vertebrata</taxon>
        <taxon>Euteleostomi</taxon>
        <taxon>Actinopterygii</taxon>
        <taxon>Neopterygii</taxon>
        <taxon>Teleostei</taxon>
        <taxon>Neoteleostei</taxon>
        <taxon>Acanthomorphata</taxon>
        <taxon>Eupercaria</taxon>
        <taxon>Perciformes</taxon>
        <taxon>Cottioidei</taxon>
        <taxon>Cottales</taxon>
        <taxon>Liparidae</taxon>
        <taxon>Liparis</taxon>
    </lineage>
</organism>
<dbReference type="Proteomes" id="UP000314294">
    <property type="component" value="Unassembled WGS sequence"/>
</dbReference>
<proteinExistence type="predicted"/>
<gene>
    <name evidence="2" type="ORF">EYF80_035476</name>
</gene>
<name>A0A4Z2GLF4_9TELE</name>
<dbReference type="EMBL" id="SRLO01000488">
    <property type="protein sequence ID" value="TNN54326.1"/>
    <property type="molecule type" value="Genomic_DNA"/>
</dbReference>
<keyword evidence="3" id="KW-1185">Reference proteome</keyword>
<feature type="compositionally biased region" description="Low complexity" evidence="1">
    <location>
        <begin position="30"/>
        <end position="49"/>
    </location>
</feature>
<reference evidence="2 3" key="1">
    <citation type="submission" date="2019-03" db="EMBL/GenBank/DDBJ databases">
        <title>First draft genome of Liparis tanakae, snailfish: a comprehensive survey of snailfish specific genes.</title>
        <authorList>
            <person name="Kim W."/>
            <person name="Song I."/>
            <person name="Jeong J.-H."/>
            <person name="Kim D."/>
            <person name="Kim S."/>
            <person name="Ryu S."/>
            <person name="Song J.Y."/>
            <person name="Lee S.K."/>
        </authorList>
    </citation>
    <scope>NUCLEOTIDE SEQUENCE [LARGE SCALE GENOMIC DNA]</scope>
    <source>
        <tissue evidence="2">Muscle</tissue>
    </source>
</reference>
<accession>A0A4Z2GLF4</accession>
<comment type="caution">
    <text evidence="2">The sequence shown here is derived from an EMBL/GenBank/DDBJ whole genome shotgun (WGS) entry which is preliminary data.</text>
</comment>
<dbReference type="AlphaFoldDB" id="A0A4Z2GLF4"/>
<sequence length="96" mass="9916">MGISGGLEEANLDVSRASRNSSITPLGGRSMNSNSSEETSCSETSSAISGSSISIFWSIFSVSTWKLAGFLAIASRTGDRESAVGDSESESSTARL</sequence>
<feature type="region of interest" description="Disordered" evidence="1">
    <location>
        <begin position="1"/>
        <end position="49"/>
    </location>
</feature>
<evidence type="ECO:0000256" key="1">
    <source>
        <dbReference type="SAM" id="MobiDB-lite"/>
    </source>
</evidence>